<comment type="caution">
    <text evidence="2">The sequence shown here is derived from an EMBL/GenBank/DDBJ whole genome shotgun (WGS) entry which is preliminary data.</text>
</comment>
<dbReference type="InterPro" id="IPR021279">
    <property type="entry name" value="DUF2721"/>
</dbReference>
<keyword evidence="1" id="KW-1133">Transmembrane helix</keyword>
<name>A0A934VT13_9BACT</name>
<evidence type="ECO:0000313" key="3">
    <source>
        <dbReference type="Proteomes" id="UP000617628"/>
    </source>
</evidence>
<protein>
    <submittedName>
        <fullName evidence="2">DUF2721 domain-containing protein</fullName>
    </submittedName>
</protein>
<reference evidence="2" key="1">
    <citation type="submission" date="2021-01" db="EMBL/GenBank/DDBJ databases">
        <title>Modified the classification status of verrucomicrobia.</title>
        <authorList>
            <person name="Feng X."/>
        </authorList>
    </citation>
    <scope>NUCLEOTIDE SEQUENCE</scope>
    <source>
        <strain evidence="2">KCTC 13126</strain>
    </source>
</reference>
<keyword evidence="1" id="KW-0472">Membrane</keyword>
<organism evidence="2 3">
    <name type="scientific">Pelagicoccus mobilis</name>
    <dbReference type="NCBI Taxonomy" id="415221"/>
    <lineage>
        <taxon>Bacteria</taxon>
        <taxon>Pseudomonadati</taxon>
        <taxon>Verrucomicrobiota</taxon>
        <taxon>Opitutia</taxon>
        <taxon>Puniceicoccales</taxon>
        <taxon>Pelagicoccaceae</taxon>
        <taxon>Pelagicoccus</taxon>
    </lineage>
</organism>
<proteinExistence type="predicted"/>
<evidence type="ECO:0000256" key="1">
    <source>
        <dbReference type="SAM" id="Phobius"/>
    </source>
</evidence>
<feature type="transmembrane region" description="Helical" evidence="1">
    <location>
        <begin position="106"/>
        <end position="129"/>
    </location>
</feature>
<dbReference type="RefSeq" id="WP_200357802.1">
    <property type="nucleotide sequence ID" value="NZ_JAENIL010000051.1"/>
</dbReference>
<dbReference type="Proteomes" id="UP000617628">
    <property type="component" value="Unassembled WGS sequence"/>
</dbReference>
<accession>A0A934VT13</accession>
<dbReference type="AlphaFoldDB" id="A0A934VT13"/>
<feature type="transmembrane region" description="Helical" evidence="1">
    <location>
        <begin position="12"/>
        <end position="32"/>
    </location>
</feature>
<keyword evidence="1" id="KW-0812">Transmembrane</keyword>
<feature type="transmembrane region" description="Helical" evidence="1">
    <location>
        <begin position="79"/>
        <end position="100"/>
    </location>
</feature>
<gene>
    <name evidence="2" type="ORF">JIN87_22080</name>
</gene>
<dbReference type="Pfam" id="PF11026">
    <property type="entry name" value="DUF2721"/>
    <property type="match status" value="1"/>
</dbReference>
<keyword evidence="3" id="KW-1185">Reference proteome</keyword>
<evidence type="ECO:0000313" key="2">
    <source>
        <dbReference type="EMBL" id="MBK1879590.1"/>
    </source>
</evidence>
<sequence length="146" mass="16184">MTDLFDSNLSNYQAVIAPFVMMTSCATLVWALQTRFSRVVQAIRSLTSEGKRDNIDYSHSLEIQITWLKNRGRLLRNSIAGFYLAMVCFLLSAMVLAASLVSQTDLAEAVVALFLSGLALMCFALVSILTETSRSYGSLAEETRNR</sequence>
<dbReference type="EMBL" id="JAENIL010000051">
    <property type="protein sequence ID" value="MBK1879590.1"/>
    <property type="molecule type" value="Genomic_DNA"/>
</dbReference>